<protein>
    <recommendedName>
        <fullName evidence="1">Imm-5-like domain-containing protein</fullName>
    </recommendedName>
</protein>
<dbReference type="Pfam" id="PF21805">
    <property type="entry name" value="Imm5_like"/>
    <property type="match status" value="1"/>
</dbReference>
<accession>A0A1F5AF43</accession>
<evidence type="ECO:0000313" key="2">
    <source>
        <dbReference type="EMBL" id="OGD17112.1"/>
    </source>
</evidence>
<evidence type="ECO:0000259" key="1">
    <source>
        <dbReference type="Pfam" id="PF21805"/>
    </source>
</evidence>
<sequence length="155" mass="17129">MRDNRFIAVHRGGPLTKDHHHQLIRWARECSEHVLSLIDENIDQRLINALYVAKEWGKEKVTVGEARNASVSAHAVARESSNPIIVAVARSIGHAVATAHMADHSLGAALYALKAVKNAGKSVDAERKWQNEQLPSEIMELVLTAMSKKEKGLKI</sequence>
<proteinExistence type="predicted"/>
<dbReference type="STRING" id="1797291.A2V47_07265"/>
<dbReference type="InterPro" id="IPR048667">
    <property type="entry name" value="Imm5-like"/>
</dbReference>
<organism evidence="2 3">
    <name type="scientific">Candidatus Sediminicultor quintus</name>
    <dbReference type="NCBI Taxonomy" id="1797291"/>
    <lineage>
        <taxon>Bacteria</taxon>
        <taxon>Pseudomonadati</taxon>
        <taxon>Atribacterota</taxon>
        <taxon>Candidatus Phoenicimicrobiia</taxon>
        <taxon>Candidatus Pheonicimicrobiales</taxon>
        <taxon>Candidatus Phoenicimicrobiaceae</taxon>
        <taxon>Candidatus Sediminicultor</taxon>
    </lineage>
</organism>
<dbReference type="Proteomes" id="UP000177701">
    <property type="component" value="Unassembled WGS sequence"/>
</dbReference>
<evidence type="ECO:0000313" key="3">
    <source>
        <dbReference type="Proteomes" id="UP000177701"/>
    </source>
</evidence>
<name>A0A1F5AF43_9BACT</name>
<comment type="caution">
    <text evidence="2">The sequence shown here is derived from an EMBL/GenBank/DDBJ whole genome shotgun (WGS) entry which is preliminary data.</text>
</comment>
<dbReference type="AlphaFoldDB" id="A0A1F5AF43"/>
<gene>
    <name evidence="2" type="ORF">A2V47_07265</name>
</gene>
<dbReference type="EMBL" id="MEYH01000017">
    <property type="protein sequence ID" value="OGD17112.1"/>
    <property type="molecule type" value="Genomic_DNA"/>
</dbReference>
<feature type="domain" description="Imm-5-like" evidence="1">
    <location>
        <begin position="15"/>
        <end position="136"/>
    </location>
</feature>
<reference evidence="2 3" key="1">
    <citation type="journal article" date="2016" name="Nat. Commun.">
        <title>Thousands of microbial genomes shed light on interconnected biogeochemical processes in an aquifer system.</title>
        <authorList>
            <person name="Anantharaman K."/>
            <person name="Brown C.T."/>
            <person name="Hug L.A."/>
            <person name="Sharon I."/>
            <person name="Castelle C.J."/>
            <person name="Probst A.J."/>
            <person name="Thomas B.C."/>
            <person name="Singh A."/>
            <person name="Wilkins M.J."/>
            <person name="Karaoz U."/>
            <person name="Brodie E.L."/>
            <person name="Williams K.H."/>
            <person name="Hubbard S.S."/>
            <person name="Banfield J.F."/>
        </authorList>
    </citation>
    <scope>NUCLEOTIDE SEQUENCE [LARGE SCALE GENOMIC DNA]</scope>
</reference>